<dbReference type="Proteomes" id="UP000515312">
    <property type="component" value="Chromosome"/>
</dbReference>
<dbReference type="Pfam" id="PF00132">
    <property type="entry name" value="Hexapep"/>
    <property type="match status" value="1"/>
</dbReference>
<dbReference type="Pfam" id="PF14602">
    <property type="entry name" value="Hexapep_2"/>
    <property type="match status" value="1"/>
</dbReference>
<evidence type="ECO:0000256" key="4">
    <source>
        <dbReference type="ARBA" id="ARBA00023315"/>
    </source>
</evidence>
<dbReference type="EMBL" id="CP060394">
    <property type="protein sequence ID" value="QNI33500.1"/>
    <property type="molecule type" value="Genomic_DNA"/>
</dbReference>
<accession>A0A7G8BLT0</accession>
<dbReference type="InterPro" id="IPR018357">
    <property type="entry name" value="Hexapep_transf_CS"/>
</dbReference>
<evidence type="ECO:0000256" key="2">
    <source>
        <dbReference type="ARBA" id="ARBA00022679"/>
    </source>
</evidence>
<evidence type="ECO:0000313" key="6">
    <source>
        <dbReference type="EMBL" id="QNI33500.1"/>
    </source>
</evidence>
<sequence length="177" mass="18977">MKEFFLRGLINRASQQLARAVPGARSFRVSLHRMRGVHIGKNVWIGYDVVLDTSRPFAITLEDGCVLSLRVTVLAHFRETQGVTIGRDAFIGAGALILPGVVIGEGAVVAAGSVVTRSVAPFTMVQGNPAAPVAKCGIPLGPTTTMKEFSRSLRPLPPRVRMQETSREEALAGKSRS</sequence>
<organism evidence="6 7">
    <name type="scientific">Alloacidobacterium dinghuense</name>
    <dbReference type="NCBI Taxonomy" id="2763107"/>
    <lineage>
        <taxon>Bacteria</taxon>
        <taxon>Pseudomonadati</taxon>
        <taxon>Acidobacteriota</taxon>
        <taxon>Terriglobia</taxon>
        <taxon>Terriglobales</taxon>
        <taxon>Acidobacteriaceae</taxon>
        <taxon>Alloacidobacterium</taxon>
    </lineage>
</organism>
<proteinExistence type="inferred from homology"/>
<evidence type="ECO:0000256" key="5">
    <source>
        <dbReference type="SAM" id="MobiDB-lite"/>
    </source>
</evidence>
<dbReference type="SUPFAM" id="SSF51161">
    <property type="entry name" value="Trimeric LpxA-like enzymes"/>
    <property type="match status" value="1"/>
</dbReference>
<name>A0A7G8BLT0_9BACT</name>
<evidence type="ECO:0000256" key="1">
    <source>
        <dbReference type="ARBA" id="ARBA00007274"/>
    </source>
</evidence>
<dbReference type="Gene3D" id="2.160.10.10">
    <property type="entry name" value="Hexapeptide repeat proteins"/>
    <property type="match status" value="1"/>
</dbReference>
<evidence type="ECO:0000256" key="3">
    <source>
        <dbReference type="ARBA" id="ARBA00022737"/>
    </source>
</evidence>
<dbReference type="AlphaFoldDB" id="A0A7G8BLT0"/>
<keyword evidence="3" id="KW-0677">Repeat</keyword>
<feature type="compositionally biased region" description="Basic and acidic residues" evidence="5">
    <location>
        <begin position="161"/>
        <end position="171"/>
    </location>
</feature>
<evidence type="ECO:0000313" key="7">
    <source>
        <dbReference type="Proteomes" id="UP000515312"/>
    </source>
</evidence>
<gene>
    <name evidence="6" type="ORF">H7849_06005</name>
</gene>
<dbReference type="GO" id="GO:0016746">
    <property type="term" value="F:acyltransferase activity"/>
    <property type="evidence" value="ECO:0007669"/>
    <property type="project" value="UniProtKB-KW"/>
</dbReference>
<dbReference type="KEGG" id="adin:H7849_06005"/>
<keyword evidence="2 6" id="KW-0808">Transferase</keyword>
<protein>
    <submittedName>
        <fullName evidence="6">Acyltransferase</fullName>
    </submittedName>
</protein>
<dbReference type="InterPro" id="IPR011004">
    <property type="entry name" value="Trimer_LpxA-like_sf"/>
</dbReference>
<dbReference type="PROSITE" id="PS00101">
    <property type="entry name" value="HEXAPEP_TRANSFERASES"/>
    <property type="match status" value="1"/>
</dbReference>
<reference evidence="6 7" key="1">
    <citation type="submission" date="2020-08" db="EMBL/GenBank/DDBJ databases">
        <title>Edaphobacter telluris sp. nov. and Acidobacterium dinghuensis sp. nov., two acidobacteria isolated from forest soil.</title>
        <authorList>
            <person name="Fu J."/>
            <person name="Qiu L."/>
        </authorList>
    </citation>
    <scope>NUCLEOTIDE SEQUENCE [LARGE SCALE GENOMIC DNA]</scope>
    <source>
        <strain evidence="6">4Y35</strain>
    </source>
</reference>
<comment type="similarity">
    <text evidence="1">Belongs to the transferase hexapeptide repeat family.</text>
</comment>
<dbReference type="CDD" id="cd04647">
    <property type="entry name" value="LbH_MAT_like"/>
    <property type="match status" value="1"/>
</dbReference>
<dbReference type="PANTHER" id="PTHR43300:SF11">
    <property type="entry name" value="ACETYLTRANSFERASE RV3034C-RELATED"/>
    <property type="match status" value="1"/>
</dbReference>
<feature type="region of interest" description="Disordered" evidence="5">
    <location>
        <begin position="151"/>
        <end position="177"/>
    </location>
</feature>
<keyword evidence="7" id="KW-1185">Reference proteome</keyword>
<dbReference type="PANTHER" id="PTHR43300">
    <property type="entry name" value="ACETYLTRANSFERASE"/>
    <property type="match status" value="1"/>
</dbReference>
<dbReference type="InterPro" id="IPR050179">
    <property type="entry name" value="Trans_hexapeptide_repeat"/>
</dbReference>
<keyword evidence="4 6" id="KW-0012">Acyltransferase</keyword>
<dbReference type="InterPro" id="IPR001451">
    <property type="entry name" value="Hexapep"/>
</dbReference>